<keyword evidence="2" id="KW-1185">Reference proteome</keyword>
<accession>A0ABR4ABT7</accession>
<organism evidence="1 2">
    <name type="scientific">Stereocaulon virgatum</name>
    <dbReference type="NCBI Taxonomy" id="373712"/>
    <lineage>
        <taxon>Eukaryota</taxon>
        <taxon>Fungi</taxon>
        <taxon>Dikarya</taxon>
        <taxon>Ascomycota</taxon>
        <taxon>Pezizomycotina</taxon>
        <taxon>Lecanoromycetes</taxon>
        <taxon>OSLEUM clade</taxon>
        <taxon>Lecanoromycetidae</taxon>
        <taxon>Lecanorales</taxon>
        <taxon>Lecanorineae</taxon>
        <taxon>Stereocaulaceae</taxon>
        <taxon>Stereocaulon</taxon>
    </lineage>
</organism>
<protein>
    <submittedName>
        <fullName evidence="1">Uncharacterized protein</fullName>
    </submittedName>
</protein>
<evidence type="ECO:0000313" key="2">
    <source>
        <dbReference type="Proteomes" id="UP001590950"/>
    </source>
</evidence>
<dbReference type="Proteomes" id="UP001590950">
    <property type="component" value="Unassembled WGS sequence"/>
</dbReference>
<proteinExistence type="predicted"/>
<sequence>MRMGCQLGRGRKHRKQFRDLNYALVNHSTTAPISFTAPYFQEKDSLCFASRPLSDQNSFTNTALQHNRTFDAYNVVAKYPYVCWQIYSFWLDHIFPLWFEKDPCQDSVACASRRTCSPQAANLSVVVFFQIQMHPKIVTLCMR</sequence>
<gene>
    <name evidence="1" type="ORF">N7G274_004028</name>
</gene>
<dbReference type="EMBL" id="JBEFKJ010000012">
    <property type="protein sequence ID" value="KAL2042970.1"/>
    <property type="molecule type" value="Genomic_DNA"/>
</dbReference>
<comment type="caution">
    <text evidence="1">The sequence shown here is derived from an EMBL/GenBank/DDBJ whole genome shotgun (WGS) entry which is preliminary data.</text>
</comment>
<reference evidence="1 2" key="1">
    <citation type="submission" date="2024-09" db="EMBL/GenBank/DDBJ databases">
        <title>Rethinking Asexuality: The Enigmatic Case of Functional Sexual Genes in Lepraria (Stereocaulaceae).</title>
        <authorList>
            <person name="Doellman M."/>
            <person name="Sun Y."/>
            <person name="Barcenas-Pena A."/>
            <person name="Lumbsch H.T."/>
            <person name="Grewe F."/>
        </authorList>
    </citation>
    <scope>NUCLEOTIDE SEQUENCE [LARGE SCALE GENOMIC DNA]</scope>
    <source>
        <strain evidence="1 2">Mercado 3170</strain>
    </source>
</reference>
<evidence type="ECO:0000313" key="1">
    <source>
        <dbReference type="EMBL" id="KAL2042970.1"/>
    </source>
</evidence>
<name>A0ABR4ABT7_9LECA</name>